<feature type="domain" description="HTH gntR-type" evidence="4">
    <location>
        <begin position="15"/>
        <end position="82"/>
    </location>
</feature>
<organism evidence="5 6">
    <name type="scientific">Leifsonia shinshuensis</name>
    <dbReference type="NCBI Taxonomy" id="150026"/>
    <lineage>
        <taxon>Bacteria</taxon>
        <taxon>Bacillati</taxon>
        <taxon>Actinomycetota</taxon>
        <taxon>Actinomycetes</taxon>
        <taxon>Micrococcales</taxon>
        <taxon>Microbacteriaceae</taxon>
        <taxon>Leifsonia</taxon>
    </lineage>
</organism>
<accession>A0A7G6YE38</accession>
<evidence type="ECO:0000256" key="1">
    <source>
        <dbReference type="ARBA" id="ARBA00023015"/>
    </source>
</evidence>
<dbReference type="AlphaFoldDB" id="A0A7G6YE38"/>
<dbReference type="Gene3D" id="1.10.10.10">
    <property type="entry name" value="Winged helix-like DNA-binding domain superfamily/Winged helix DNA-binding domain"/>
    <property type="match status" value="1"/>
</dbReference>
<dbReference type="GO" id="GO:0003677">
    <property type="term" value="F:DNA binding"/>
    <property type="evidence" value="ECO:0007669"/>
    <property type="project" value="UniProtKB-KW"/>
</dbReference>
<dbReference type="InterPro" id="IPR000524">
    <property type="entry name" value="Tscrpt_reg_HTH_GntR"/>
</dbReference>
<evidence type="ECO:0000256" key="2">
    <source>
        <dbReference type="ARBA" id="ARBA00023125"/>
    </source>
</evidence>
<dbReference type="InterPro" id="IPR036390">
    <property type="entry name" value="WH_DNA-bd_sf"/>
</dbReference>
<keyword evidence="2" id="KW-0238">DNA-binding</keyword>
<keyword evidence="1" id="KW-0805">Transcription regulation</keyword>
<dbReference type="Pfam" id="PF00392">
    <property type="entry name" value="GntR"/>
    <property type="match status" value="1"/>
</dbReference>
<dbReference type="SUPFAM" id="SSF46785">
    <property type="entry name" value="Winged helix' DNA-binding domain"/>
    <property type="match status" value="1"/>
</dbReference>
<gene>
    <name evidence="5" type="ORF">F1C12_17610</name>
</gene>
<dbReference type="KEGG" id="lse:F1C12_17610"/>
<dbReference type="EMBL" id="CP043641">
    <property type="protein sequence ID" value="QNE36753.1"/>
    <property type="molecule type" value="Genomic_DNA"/>
</dbReference>
<name>A0A7G6YE38_9MICO</name>
<dbReference type="InterPro" id="IPR036388">
    <property type="entry name" value="WH-like_DNA-bd_sf"/>
</dbReference>
<dbReference type="SMART" id="SM00345">
    <property type="entry name" value="HTH_GNTR"/>
    <property type="match status" value="1"/>
</dbReference>
<dbReference type="InterPro" id="IPR011711">
    <property type="entry name" value="GntR_C"/>
</dbReference>
<protein>
    <submittedName>
        <fullName evidence="5">GntR family transcriptional regulator</fullName>
    </submittedName>
</protein>
<dbReference type="GO" id="GO:0003700">
    <property type="term" value="F:DNA-binding transcription factor activity"/>
    <property type="evidence" value="ECO:0007669"/>
    <property type="project" value="InterPro"/>
</dbReference>
<dbReference type="PANTHER" id="PTHR43537:SF45">
    <property type="entry name" value="GNTR FAMILY REGULATORY PROTEIN"/>
    <property type="match status" value="1"/>
</dbReference>
<evidence type="ECO:0000256" key="3">
    <source>
        <dbReference type="ARBA" id="ARBA00023163"/>
    </source>
</evidence>
<evidence type="ECO:0000313" key="6">
    <source>
        <dbReference type="Proteomes" id="UP000515511"/>
    </source>
</evidence>
<dbReference type="PROSITE" id="PS50949">
    <property type="entry name" value="HTH_GNTR"/>
    <property type="match status" value="1"/>
</dbReference>
<sequence length="234" mass="25350">MQLEDLALSRRVRRAGLREEVYDALLELLIENRIDEGSPLRVESVSRLLDVSPTPVREALVQLESTGLVSYVANKGYSVAPRLTPEDIVELMDARTVLETAAAARAATAADDDAIATLRRLIEEQTAAARAVESADEAEHTAAVRAYLRLDHAFHDTIFAASGNMHLHALAQRLDAQSQRARQSFRYGVSDAQEALAEHAAIAVAIGAHDPVASETAMREHLRGVLARSLADAA</sequence>
<evidence type="ECO:0000313" key="5">
    <source>
        <dbReference type="EMBL" id="QNE36753.1"/>
    </source>
</evidence>
<dbReference type="SUPFAM" id="SSF48008">
    <property type="entry name" value="GntR ligand-binding domain-like"/>
    <property type="match status" value="1"/>
</dbReference>
<evidence type="ECO:0000259" key="4">
    <source>
        <dbReference type="PROSITE" id="PS50949"/>
    </source>
</evidence>
<dbReference type="Gene3D" id="1.20.120.530">
    <property type="entry name" value="GntR ligand-binding domain-like"/>
    <property type="match status" value="1"/>
</dbReference>
<proteinExistence type="predicted"/>
<dbReference type="RefSeq" id="WP_185276193.1">
    <property type="nucleotide sequence ID" value="NZ_CP043641.1"/>
</dbReference>
<keyword evidence="3" id="KW-0804">Transcription</keyword>
<dbReference type="Proteomes" id="UP000515511">
    <property type="component" value="Chromosome"/>
</dbReference>
<dbReference type="InterPro" id="IPR008920">
    <property type="entry name" value="TF_FadR/GntR_C"/>
</dbReference>
<reference evidence="6" key="1">
    <citation type="submission" date="2019-09" db="EMBL/GenBank/DDBJ databases">
        <title>Antimicrobial potential of Antarctic Bacteria.</title>
        <authorList>
            <person name="Benaud N."/>
            <person name="Edwards R.J."/>
            <person name="Ferrari B.C."/>
        </authorList>
    </citation>
    <scope>NUCLEOTIDE SEQUENCE [LARGE SCALE GENOMIC DNA]</scope>
    <source>
        <strain evidence="6">INR9</strain>
    </source>
</reference>
<dbReference type="PANTHER" id="PTHR43537">
    <property type="entry name" value="TRANSCRIPTIONAL REGULATOR, GNTR FAMILY"/>
    <property type="match status" value="1"/>
</dbReference>
<dbReference type="SMART" id="SM00895">
    <property type="entry name" value="FCD"/>
    <property type="match status" value="1"/>
</dbReference>
<dbReference type="Pfam" id="PF07729">
    <property type="entry name" value="FCD"/>
    <property type="match status" value="1"/>
</dbReference>